<dbReference type="GO" id="GO:0016887">
    <property type="term" value="F:ATP hydrolysis activity"/>
    <property type="evidence" value="ECO:0007669"/>
    <property type="project" value="InterPro"/>
</dbReference>
<dbReference type="Proteomes" id="UP000886657">
    <property type="component" value="Unassembled WGS sequence"/>
</dbReference>
<dbReference type="InterPro" id="IPR027417">
    <property type="entry name" value="P-loop_NTPase"/>
</dbReference>
<dbReference type="InterPro" id="IPR003439">
    <property type="entry name" value="ABC_transporter-like_ATP-bd"/>
</dbReference>
<accession>A0A9D7SH24</accession>
<organism evidence="9 10">
    <name type="scientific">Candidatus Geothrix skivensis</name>
    <dbReference type="NCBI Taxonomy" id="2954439"/>
    <lineage>
        <taxon>Bacteria</taxon>
        <taxon>Pseudomonadati</taxon>
        <taxon>Acidobacteriota</taxon>
        <taxon>Holophagae</taxon>
        <taxon>Holophagales</taxon>
        <taxon>Holophagaceae</taxon>
        <taxon>Geothrix</taxon>
    </lineage>
</organism>
<dbReference type="PANTHER" id="PTHR43297">
    <property type="entry name" value="OLIGOPEPTIDE TRANSPORT ATP-BINDING PROTEIN APPD"/>
    <property type="match status" value="1"/>
</dbReference>
<dbReference type="PROSITE" id="PS00211">
    <property type="entry name" value="ABC_TRANSPORTER_1"/>
    <property type="match status" value="1"/>
</dbReference>
<dbReference type="Pfam" id="PF08352">
    <property type="entry name" value="oligo_HPY"/>
    <property type="match status" value="1"/>
</dbReference>
<keyword evidence="4" id="KW-1003">Cell membrane</keyword>
<evidence type="ECO:0000256" key="2">
    <source>
        <dbReference type="ARBA" id="ARBA00005417"/>
    </source>
</evidence>
<dbReference type="Pfam" id="PF00005">
    <property type="entry name" value="ABC_tran"/>
    <property type="match status" value="1"/>
</dbReference>
<reference evidence="9" key="1">
    <citation type="submission" date="2020-10" db="EMBL/GenBank/DDBJ databases">
        <title>Connecting structure to function with the recovery of over 1000 high-quality activated sludge metagenome-assembled genomes encoding full-length rRNA genes using long-read sequencing.</title>
        <authorList>
            <person name="Singleton C.M."/>
            <person name="Petriglieri F."/>
            <person name="Kristensen J.M."/>
            <person name="Kirkegaard R.H."/>
            <person name="Michaelsen T.Y."/>
            <person name="Andersen M.H."/>
            <person name="Karst S.M."/>
            <person name="Dueholm M.S."/>
            <person name="Nielsen P.H."/>
            <person name="Albertsen M."/>
        </authorList>
    </citation>
    <scope>NUCLEOTIDE SEQUENCE</scope>
    <source>
        <strain evidence="9">Skiv_18-Q3-R9-52_MAXAC.067</strain>
    </source>
</reference>
<comment type="similarity">
    <text evidence="2">Belongs to the ABC transporter superfamily.</text>
</comment>
<evidence type="ECO:0000256" key="4">
    <source>
        <dbReference type="ARBA" id="ARBA00022475"/>
    </source>
</evidence>
<dbReference type="GO" id="GO:0005886">
    <property type="term" value="C:plasma membrane"/>
    <property type="evidence" value="ECO:0007669"/>
    <property type="project" value="UniProtKB-SubCell"/>
</dbReference>
<dbReference type="InterPro" id="IPR013563">
    <property type="entry name" value="Oligopep_ABC_C"/>
</dbReference>
<dbReference type="NCBIfam" id="TIGR01727">
    <property type="entry name" value="oligo_HPY"/>
    <property type="match status" value="1"/>
</dbReference>
<gene>
    <name evidence="9" type="ORF">IPP58_07515</name>
</gene>
<sequence>MSLVVEALVLERADGVPLLGPLGLSLGPGDRLGLVGESGSGKTLLAQALFGALPPGVRQTGGTITAFHRRLDQPGAGREAVRGVRLAWLPQDPLGALNPLLSVAEHLALLPGLHRQETPSAALTRLAPLLQRLGLAGGPDFLSRRPHRLSGGQRQRVCLALALSCDPELLVLDEPTTALDPLAQKAFVDLILELQRERNLGFLWIVHDLALAASTCDRLLVLYGGQVMEAGPTGRLLAAPRHPYTARLLAAARHKSTQEAGFLPAPQDRPGGCPFESRCPSAGAKCHRPVPWQGCTDDGLRCLHPLEAIPQA</sequence>
<evidence type="ECO:0000256" key="3">
    <source>
        <dbReference type="ARBA" id="ARBA00022448"/>
    </source>
</evidence>
<keyword evidence="5" id="KW-0547">Nucleotide-binding</keyword>
<evidence type="ECO:0000256" key="1">
    <source>
        <dbReference type="ARBA" id="ARBA00004417"/>
    </source>
</evidence>
<dbReference type="InterPro" id="IPR050388">
    <property type="entry name" value="ABC_Ni/Peptide_Import"/>
</dbReference>
<name>A0A9D7SH24_9BACT</name>
<evidence type="ECO:0000259" key="8">
    <source>
        <dbReference type="PROSITE" id="PS50893"/>
    </source>
</evidence>
<dbReference type="PANTHER" id="PTHR43297:SF7">
    <property type="entry name" value="D,D-DIPEPTIDE TRANSPORT ATP-BINDING PROTEIN DDPD-RELATED"/>
    <property type="match status" value="1"/>
</dbReference>
<keyword evidence="7" id="KW-0472">Membrane</keyword>
<dbReference type="InterPro" id="IPR003593">
    <property type="entry name" value="AAA+_ATPase"/>
</dbReference>
<dbReference type="Gene3D" id="3.40.50.300">
    <property type="entry name" value="P-loop containing nucleotide triphosphate hydrolases"/>
    <property type="match status" value="1"/>
</dbReference>
<evidence type="ECO:0000256" key="7">
    <source>
        <dbReference type="ARBA" id="ARBA00023136"/>
    </source>
</evidence>
<evidence type="ECO:0000313" key="10">
    <source>
        <dbReference type="Proteomes" id="UP000886657"/>
    </source>
</evidence>
<proteinExistence type="inferred from homology"/>
<feature type="domain" description="ABC transporter" evidence="8">
    <location>
        <begin position="3"/>
        <end position="249"/>
    </location>
</feature>
<comment type="caution">
    <text evidence="9">The sequence shown here is derived from an EMBL/GenBank/DDBJ whole genome shotgun (WGS) entry which is preliminary data.</text>
</comment>
<keyword evidence="3" id="KW-0813">Transport</keyword>
<dbReference type="AlphaFoldDB" id="A0A9D7SH24"/>
<dbReference type="CDD" id="cd03257">
    <property type="entry name" value="ABC_NikE_OppD_transporters"/>
    <property type="match status" value="1"/>
</dbReference>
<dbReference type="PROSITE" id="PS50893">
    <property type="entry name" value="ABC_TRANSPORTER_2"/>
    <property type="match status" value="1"/>
</dbReference>
<keyword evidence="6 9" id="KW-0067">ATP-binding</keyword>
<dbReference type="GO" id="GO:0015833">
    <property type="term" value="P:peptide transport"/>
    <property type="evidence" value="ECO:0007669"/>
    <property type="project" value="InterPro"/>
</dbReference>
<evidence type="ECO:0000256" key="5">
    <source>
        <dbReference type="ARBA" id="ARBA00022741"/>
    </source>
</evidence>
<evidence type="ECO:0000313" key="9">
    <source>
        <dbReference type="EMBL" id="MBK9796332.1"/>
    </source>
</evidence>
<protein>
    <submittedName>
        <fullName evidence="9">ABC transporter ATP-binding protein</fullName>
    </submittedName>
</protein>
<dbReference type="SUPFAM" id="SSF52540">
    <property type="entry name" value="P-loop containing nucleoside triphosphate hydrolases"/>
    <property type="match status" value="1"/>
</dbReference>
<dbReference type="GO" id="GO:0005524">
    <property type="term" value="F:ATP binding"/>
    <property type="evidence" value="ECO:0007669"/>
    <property type="project" value="UniProtKB-KW"/>
</dbReference>
<comment type="subcellular location">
    <subcellularLocation>
        <location evidence="1">Cell inner membrane</location>
        <topology evidence="1">Peripheral membrane protein</topology>
    </subcellularLocation>
</comment>
<dbReference type="EMBL" id="JADKIO010000006">
    <property type="protein sequence ID" value="MBK9796332.1"/>
    <property type="molecule type" value="Genomic_DNA"/>
</dbReference>
<dbReference type="InterPro" id="IPR017871">
    <property type="entry name" value="ABC_transporter-like_CS"/>
</dbReference>
<evidence type="ECO:0000256" key="6">
    <source>
        <dbReference type="ARBA" id="ARBA00022840"/>
    </source>
</evidence>
<dbReference type="SMART" id="SM00382">
    <property type="entry name" value="AAA"/>
    <property type="match status" value="1"/>
</dbReference>